<proteinExistence type="predicted"/>
<dbReference type="InterPro" id="IPR024992">
    <property type="entry name" value="DUF3891"/>
</dbReference>
<comment type="caution">
    <text evidence="1">The sequence shown here is derived from an EMBL/GenBank/DDBJ whole genome shotgun (WGS) entry which is preliminary data.</text>
</comment>
<evidence type="ECO:0000313" key="1">
    <source>
        <dbReference type="EMBL" id="MBB6449082.1"/>
    </source>
</evidence>
<reference evidence="1 2" key="1">
    <citation type="submission" date="2020-08" db="EMBL/GenBank/DDBJ databases">
        <title>Genomic Encyclopedia of Type Strains, Phase IV (KMG-IV): sequencing the most valuable type-strain genomes for metagenomic binning, comparative biology and taxonomic classification.</title>
        <authorList>
            <person name="Goeker M."/>
        </authorList>
    </citation>
    <scope>NUCLEOTIDE SEQUENCE [LARGE SCALE GENOMIC DNA]</scope>
    <source>
        <strain evidence="1 2">DSM 21769</strain>
    </source>
</reference>
<gene>
    <name evidence="1" type="ORF">HNR44_001031</name>
</gene>
<dbReference type="RefSeq" id="WP_184403006.1">
    <property type="nucleotide sequence ID" value="NZ_JACHHJ010000001.1"/>
</dbReference>
<dbReference type="Pfam" id="PF13030">
    <property type="entry name" value="DUF3891"/>
    <property type="match status" value="1"/>
</dbReference>
<dbReference type="AlphaFoldDB" id="A0A841PXY6"/>
<accession>A0A841PXY6</accession>
<sequence>MIIRDEDTHWVCTQQDEHARLSAQIFKAWGDPDLQKKKWRINLHTAIAEHDRAWIPLDQQPIWNDDEGAPYDFTNYPEAEKIAAYETGINEVEMMDPNAGLLVGRHLESFFTSITTDDAERFKRREQTRFTRLRGSMESEFEKEALPILKMCDELSLFACMNRPGAAKQDEVSWFRQGFSMRFSFLNDEIILPSWKNNTVIALEPSPLHSDVHFPLKQRRILKEKVKSKGLFNSYHETVISTQIVTFTSQGG</sequence>
<dbReference type="Proteomes" id="UP000568839">
    <property type="component" value="Unassembled WGS sequence"/>
</dbReference>
<evidence type="ECO:0008006" key="3">
    <source>
        <dbReference type="Google" id="ProtNLM"/>
    </source>
</evidence>
<organism evidence="1 2">
    <name type="scientific">Geomicrobium halophilum</name>
    <dbReference type="NCBI Taxonomy" id="549000"/>
    <lineage>
        <taxon>Bacteria</taxon>
        <taxon>Bacillati</taxon>
        <taxon>Bacillota</taxon>
        <taxon>Bacilli</taxon>
        <taxon>Bacillales</taxon>
        <taxon>Geomicrobium</taxon>
    </lineage>
</organism>
<keyword evidence="2" id="KW-1185">Reference proteome</keyword>
<protein>
    <recommendedName>
        <fullName evidence="3">DUF3891 domain-containing protein</fullName>
    </recommendedName>
</protein>
<dbReference type="EMBL" id="JACHHJ010000001">
    <property type="protein sequence ID" value="MBB6449082.1"/>
    <property type="molecule type" value="Genomic_DNA"/>
</dbReference>
<name>A0A841PXY6_9BACL</name>
<evidence type="ECO:0000313" key="2">
    <source>
        <dbReference type="Proteomes" id="UP000568839"/>
    </source>
</evidence>